<name>A0AAE1CUW2_9GAST</name>
<comment type="caution">
    <text evidence="1">The sequence shown here is derived from an EMBL/GenBank/DDBJ whole genome shotgun (WGS) entry which is preliminary data.</text>
</comment>
<dbReference type="Proteomes" id="UP001283361">
    <property type="component" value="Unassembled WGS sequence"/>
</dbReference>
<proteinExistence type="predicted"/>
<organism evidence="1 2">
    <name type="scientific">Elysia crispata</name>
    <name type="common">lettuce slug</name>
    <dbReference type="NCBI Taxonomy" id="231223"/>
    <lineage>
        <taxon>Eukaryota</taxon>
        <taxon>Metazoa</taxon>
        <taxon>Spiralia</taxon>
        <taxon>Lophotrochozoa</taxon>
        <taxon>Mollusca</taxon>
        <taxon>Gastropoda</taxon>
        <taxon>Heterobranchia</taxon>
        <taxon>Euthyneura</taxon>
        <taxon>Panpulmonata</taxon>
        <taxon>Sacoglossa</taxon>
        <taxon>Placobranchoidea</taxon>
        <taxon>Plakobranchidae</taxon>
        <taxon>Elysia</taxon>
    </lineage>
</organism>
<reference evidence="1" key="1">
    <citation type="journal article" date="2023" name="G3 (Bethesda)">
        <title>A reference genome for the long-term kleptoplast-retaining sea slug Elysia crispata morphotype clarki.</title>
        <authorList>
            <person name="Eastman K.E."/>
            <person name="Pendleton A.L."/>
            <person name="Shaikh M.A."/>
            <person name="Suttiyut T."/>
            <person name="Ogas R."/>
            <person name="Tomko P."/>
            <person name="Gavelis G."/>
            <person name="Widhalm J.R."/>
            <person name="Wisecaver J.H."/>
        </authorList>
    </citation>
    <scope>NUCLEOTIDE SEQUENCE</scope>
    <source>
        <strain evidence="1">ECLA1</strain>
    </source>
</reference>
<dbReference type="EMBL" id="JAWDGP010006640">
    <property type="protein sequence ID" value="KAK3737570.1"/>
    <property type="molecule type" value="Genomic_DNA"/>
</dbReference>
<protein>
    <submittedName>
        <fullName evidence="1">Uncharacterized protein</fullName>
    </submittedName>
</protein>
<keyword evidence="2" id="KW-1185">Reference proteome</keyword>
<gene>
    <name evidence="1" type="ORF">RRG08_062197</name>
</gene>
<accession>A0AAE1CUW2</accession>
<dbReference type="AlphaFoldDB" id="A0AAE1CUW2"/>
<sequence length="83" mass="9520">MQSKRQSIELMDWPHLAGRALNCLATLEYLHESYTKSILLIGLSFCWTVTSRLDEALRVLNRHISLSTSRSSPKKETKMIGRT</sequence>
<evidence type="ECO:0000313" key="2">
    <source>
        <dbReference type="Proteomes" id="UP001283361"/>
    </source>
</evidence>
<evidence type="ECO:0000313" key="1">
    <source>
        <dbReference type="EMBL" id="KAK3737570.1"/>
    </source>
</evidence>